<reference evidence="1" key="1">
    <citation type="submission" date="2022-04" db="EMBL/GenBank/DDBJ databases">
        <title>Jade perch genome.</title>
        <authorList>
            <person name="Chao B."/>
        </authorList>
    </citation>
    <scope>NUCLEOTIDE SEQUENCE</scope>
    <source>
        <strain evidence="1">CB-2022</strain>
    </source>
</reference>
<keyword evidence="2" id="KW-1185">Reference proteome</keyword>
<organism evidence="1 2">
    <name type="scientific">Scortum barcoo</name>
    <name type="common">barcoo grunter</name>
    <dbReference type="NCBI Taxonomy" id="214431"/>
    <lineage>
        <taxon>Eukaryota</taxon>
        <taxon>Metazoa</taxon>
        <taxon>Chordata</taxon>
        <taxon>Craniata</taxon>
        <taxon>Vertebrata</taxon>
        <taxon>Euteleostomi</taxon>
        <taxon>Actinopterygii</taxon>
        <taxon>Neopterygii</taxon>
        <taxon>Teleostei</taxon>
        <taxon>Neoteleostei</taxon>
        <taxon>Acanthomorphata</taxon>
        <taxon>Eupercaria</taxon>
        <taxon>Centrarchiformes</taxon>
        <taxon>Terapontoidei</taxon>
        <taxon>Terapontidae</taxon>
        <taxon>Scortum</taxon>
    </lineage>
</organism>
<dbReference type="Proteomes" id="UP000831701">
    <property type="component" value="Chromosome 2"/>
</dbReference>
<comment type="caution">
    <text evidence="1">The sequence shown here is derived from an EMBL/GenBank/DDBJ whole genome shotgun (WGS) entry which is preliminary data.</text>
</comment>
<name>A0ACB8X606_9TELE</name>
<evidence type="ECO:0000313" key="2">
    <source>
        <dbReference type="Proteomes" id="UP000831701"/>
    </source>
</evidence>
<proteinExistence type="predicted"/>
<gene>
    <name evidence="1" type="ORF">L3Q82_004045</name>
</gene>
<protein>
    <submittedName>
        <fullName evidence="1">Uncharacterized protein</fullName>
    </submittedName>
</protein>
<evidence type="ECO:0000313" key="1">
    <source>
        <dbReference type="EMBL" id="KAI3375747.1"/>
    </source>
</evidence>
<accession>A0ACB8X606</accession>
<dbReference type="EMBL" id="CM041532">
    <property type="protein sequence ID" value="KAI3375747.1"/>
    <property type="molecule type" value="Genomic_DNA"/>
</dbReference>
<sequence>MEYSIRAANVEDCKDISRMIVELAEYEKLADHIKVTQRDLEQDGFSKNPFFHGIIAEVPEQHKTKEGHTKIGYALYFYSYSSWSGRAVYMEDLYVMPEFRGNGIGKALMSKVAQLGLAAGCRQLNFTVLDWNKSSLDFYLSQGCFDVTANMGYHLRSPRWVFHGTADAHQSSPEDARKVQPACVCEQPVCISKNNKKKTVRLGGAAGWWLDSAHLRVLPSPKWTLGQTRVWRDFAPRRNGAEAGVSDGLRRRVAARCAPTMHRILQRRRVRKLRVVWASLALVALSLAACSALFTAWTWRQTRDLSQSFKILQDRMEQVNTQRKAIVQLILEKRELLVGQRVKRDVTKVSSQQVGEGGVIKGWEERTLNMSKAVRYNKEQGTFTVEKAGVYFLFCQVLFNEQQSQYVKLDVVTISQRPQKLQCMEGYGTTPSAGPHPFHFLKPCQVSGLLRLDKGTELQAITGSSFRLHSVGNPSASPHIFSIFKVN</sequence>